<name>A0A7J8ZZZ6_9ROSI</name>
<evidence type="ECO:0000313" key="1">
    <source>
        <dbReference type="EMBL" id="MBA0717366.1"/>
    </source>
</evidence>
<proteinExistence type="predicted"/>
<dbReference type="EMBL" id="JABEZV010000008">
    <property type="protein sequence ID" value="MBA0717366.1"/>
    <property type="molecule type" value="Genomic_DNA"/>
</dbReference>
<protein>
    <submittedName>
        <fullName evidence="1">Uncharacterized protein</fullName>
    </submittedName>
</protein>
<dbReference type="AlphaFoldDB" id="A0A7J8ZZZ6"/>
<dbReference type="Proteomes" id="UP000593574">
    <property type="component" value="Unassembled WGS sequence"/>
</dbReference>
<reference evidence="1 2" key="1">
    <citation type="journal article" date="2019" name="Genome Biol. Evol.">
        <title>Insights into the evolution of the New World diploid cottons (Gossypium, subgenus Houzingenia) based on genome sequencing.</title>
        <authorList>
            <person name="Grover C.E."/>
            <person name="Arick M.A. 2nd"/>
            <person name="Thrash A."/>
            <person name="Conover J.L."/>
            <person name="Sanders W.S."/>
            <person name="Peterson D.G."/>
            <person name="Frelichowski J.E."/>
            <person name="Scheffler J.A."/>
            <person name="Scheffler B.E."/>
            <person name="Wendel J.F."/>
        </authorList>
    </citation>
    <scope>NUCLEOTIDE SEQUENCE [LARGE SCALE GENOMIC DNA]</scope>
    <source>
        <strain evidence="1">4</strain>
        <tissue evidence="1">Leaf</tissue>
    </source>
</reference>
<gene>
    <name evidence="1" type="ORF">Golax_005194</name>
</gene>
<dbReference type="PANTHER" id="PTHR33874:SF4">
    <property type="entry name" value="EXPRESSED PROTEIN"/>
    <property type="match status" value="1"/>
</dbReference>
<dbReference type="PANTHER" id="PTHR33874">
    <property type="entry name" value="RING FINGER PROTEIN"/>
    <property type="match status" value="1"/>
</dbReference>
<sequence>YDKHFPKILINVNQNEPSWWVWVTDEMVPINVEEWSGIDDEKYTVITCKHHISIQMVRL</sequence>
<accession>A0A7J8ZZZ6</accession>
<feature type="non-terminal residue" evidence="1">
    <location>
        <position position="1"/>
    </location>
</feature>
<comment type="caution">
    <text evidence="1">The sequence shown here is derived from an EMBL/GenBank/DDBJ whole genome shotgun (WGS) entry which is preliminary data.</text>
</comment>
<keyword evidence="2" id="KW-1185">Reference proteome</keyword>
<evidence type="ECO:0000313" key="2">
    <source>
        <dbReference type="Proteomes" id="UP000593574"/>
    </source>
</evidence>
<organism evidence="1 2">
    <name type="scientific">Gossypium laxum</name>
    <dbReference type="NCBI Taxonomy" id="34288"/>
    <lineage>
        <taxon>Eukaryota</taxon>
        <taxon>Viridiplantae</taxon>
        <taxon>Streptophyta</taxon>
        <taxon>Embryophyta</taxon>
        <taxon>Tracheophyta</taxon>
        <taxon>Spermatophyta</taxon>
        <taxon>Magnoliopsida</taxon>
        <taxon>eudicotyledons</taxon>
        <taxon>Gunneridae</taxon>
        <taxon>Pentapetalae</taxon>
        <taxon>rosids</taxon>
        <taxon>malvids</taxon>
        <taxon>Malvales</taxon>
        <taxon>Malvaceae</taxon>
        <taxon>Malvoideae</taxon>
        <taxon>Gossypium</taxon>
    </lineage>
</organism>